<comment type="caution">
    <text evidence="6">The sequence shown here is derived from an EMBL/GenBank/DDBJ whole genome shotgun (WGS) entry which is preliminary data.</text>
</comment>
<organism evidence="6 7">
    <name type="scientific">Pelomonas caseinilytica</name>
    <dbReference type="NCBI Taxonomy" id="2906763"/>
    <lineage>
        <taxon>Bacteria</taxon>
        <taxon>Pseudomonadati</taxon>
        <taxon>Pseudomonadota</taxon>
        <taxon>Betaproteobacteria</taxon>
        <taxon>Burkholderiales</taxon>
        <taxon>Sphaerotilaceae</taxon>
        <taxon>Roseateles</taxon>
    </lineage>
</organism>
<keyword evidence="3" id="KW-0238">DNA-binding</keyword>
<dbReference type="InterPro" id="IPR036388">
    <property type="entry name" value="WH-like_DNA-bd_sf"/>
</dbReference>
<protein>
    <submittedName>
        <fullName evidence="6">LysR substrate-binding domain-containing protein</fullName>
    </submittedName>
</protein>
<keyword evidence="4" id="KW-0804">Transcription</keyword>
<dbReference type="PRINTS" id="PR00039">
    <property type="entry name" value="HTHLYSR"/>
</dbReference>
<dbReference type="InterPro" id="IPR005119">
    <property type="entry name" value="LysR_subst-bd"/>
</dbReference>
<dbReference type="PANTHER" id="PTHR30537">
    <property type="entry name" value="HTH-TYPE TRANSCRIPTIONAL REGULATOR"/>
    <property type="match status" value="1"/>
</dbReference>
<evidence type="ECO:0000259" key="5">
    <source>
        <dbReference type="PROSITE" id="PS50931"/>
    </source>
</evidence>
<dbReference type="CDD" id="cd08432">
    <property type="entry name" value="PBP2_GcdR_TrpI_HvrB_AmpR_like"/>
    <property type="match status" value="1"/>
</dbReference>
<feature type="domain" description="HTH lysR-type" evidence="5">
    <location>
        <begin position="7"/>
        <end position="64"/>
    </location>
</feature>
<dbReference type="Pfam" id="PF03466">
    <property type="entry name" value="LysR_substrate"/>
    <property type="match status" value="1"/>
</dbReference>
<sequence>MASLDRFPLHYLAAFRAAAQTENLRAAAESLHLTHSAVSQQIRGLEAQLGFEVFTRQGRRLALNPAGQALQRAVTKVFAELQAGLAAAAQAHGSAAQTLRVTALPSFAQRWLLPRLPRWQALQPCIALDLHASQQVVDLEREGFHLGLRIGRGPWPGLASEPLFHSPHIVVAAPALAQRLIGQPPELLAQQPLLGDADLWREWFAQAGCKAAVPPPVATFNDAALLGQAAEQGMGLALTRELFAADAVLDGRLVRVSAQAIDEDATRDYQVVYPEALGSDPAVRAFCDWLHAEVATLQQQLNEAPGAGAVTGTAAADR</sequence>
<dbReference type="SUPFAM" id="SSF46785">
    <property type="entry name" value="Winged helix' DNA-binding domain"/>
    <property type="match status" value="1"/>
</dbReference>
<dbReference type="PANTHER" id="PTHR30537:SF79">
    <property type="entry name" value="TRANSCRIPTIONAL REGULATOR-RELATED"/>
    <property type="match status" value="1"/>
</dbReference>
<keyword evidence="2" id="KW-0805">Transcription regulation</keyword>
<evidence type="ECO:0000256" key="1">
    <source>
        <dbReference type="ARBA" id="ARBA00009437"/>
    </source>
</evidence>
<proteinExistence type="inferred from homology"/>
<keyword evidence="7" id="KW-1185">Reference proteome</keyword>
<evidence type="ECO:0000256" key="2">
    <source>
        <dbReference type="ARBA" id="ARBA00023015"/>
    </source>
</evidence>
<comment type="similarity">
    <text evidence="1">Belongs to the LysR transcriptional regulatory family.</text>
</comment>
<dbReference type="RefSeq" id="WP_233390449.1">
    <property type="nucleotide sequence ID" value="NZ_JAJTWT010000002.1"/>
</dbReference>
<dbReference type="Pfam" id="PF00126">
    <property type="entry name" value="HTH_1"/>
    <property type="match status" value="1"/>
</dbReference>
<dbReference type="InterPro" id="IPR000847">
    <property type="entry name" value="LysR_HTH_N"/>
</dbReference>
<dbReference type="Gene3D" id="3.40.190.10">
    <property type="entry name" value="Periplasmic binding protein-like II"/>
    <property type="match status" value="2"/>
</dbReference>
<evidence type="ECO:0000256" key="3">
    <source>
        <dbReference type="ARBA" id="ARBA00023125"/>
    </source>
</evidence>
<gene>
    <name evidence="6" type="ORF">LXT12_06070</name>
</gene>
<dbReference type="EMBL" id="JAJTWT010000002">
    <property type="protein sequence ID" value="MCE4536813.1"/>
    <property type="molecule type" value="Genomic_DNA"/>
</dbReference>
<dbReference type="Proteomes" id="UP001201463">
    <property type="component" value="Unassembled WGS sequence"/>
</dbReference>
<evidence type="ECO:0000256" key="4">
    <source>
        <dbReference type="ARBA" id="ARBA00023163"/>
    </source>
</evidence>
<dbReference type="PROSITE" id="PS50931">
    <property type="entry name" value="HTH_LYSR"/>
    <property type="match status" value="1"/>
</dbReference>
<dbReference type="InterPro" id="IPR058163">
    <property type="entry name" value="LysR-type_TF_proteobact-type"/>
</dbReference>
<accession>A0ABS8XAU6</accession>
<name>A0ABS8XAU6_9BURK</name>
<dbReference type="Gene3D" id="1.10.10.10">
    <property type="entry name" value="Winged helix-like DNA-binding domain superfamily/Winged helix DNA-binding domain"/>
    <property type="match status" value="1"/>
</dbReference>
<evidence type="ECO:0000313" key="6">
    <source>
        <dbReference type="EMBL" id="MCE4536813.1"/>
    </source>
</evidence>
<reference evidence="6 7" key="1">
    <citation type="submission" date="2021-12" db="EMBL/GenBank/DDBJ databases">
        <title>Genome seq of p7.</title>
        <authorList>
            <person name="Seo T."/>
        </authorList>
    </citation>
    <scope>NUCLEOTIDE SEQUENCE [LARGE SCALE GENOMIC DNA]</scope>
    <source>
        <strain evidence="6 7">P7</strain>
    </source>
</reference>
<evidence type="ECO:0000313" key="7">
    <source>
        <dbReference type="Proteomes" id="UP001201463"/>
    </source>
</evidence>
<dbReference type="SUPFAM" id="SSF53850">
    <property type="entry name" value="Periplasmic binding protein-like II"/>
    <property type="match status" value="1"/>
</dbReference>
<dbReference type="InterPro" id="IPR036390">
    <property type="entry name" value="WH_DNA-bd_sf"/>
</dbReference>